<keyword evidence="3" id="KW-1185">Reference proteome</keyword>
<evidence type="ECO:0000313" key="1">
    <source>
        <dbReference type="EMBL" id="CZR06205.1"/>
    </source>
</evidence>
<sequence>MCIAYSTLKVWKEKYSAISAALKRGKEVVGRGVENALFKRAFDFEYTEQTVKVVDRDKDVIESEQREFENRYSMRVLVYLV</sequence>
<gene>
    <name evidence="2" type="ORF">SAMN04488507_11092</name>
    <name evidence="1" type="ORF">TFLO_3127</name>
</gene>
<proteinExistence type="predicted"/>
<reference evidence="2 4" key="2">
    <citation type="submission" date="2016-10" db="EMBL/GenBank/DDBJ databases">
        <authorList>
            <person name="Varghese N."/>
            <person name="Submissions S."/>
        </authorList>
    </citation>
    <scope>NUCLEOTIDE SEQUENCE [LARGE SCALE GENOMIC DNA]</scope>
    <source>
        <strain evidence="2 4">DSM 2094</strain>
    </source>
</reference>
<name>A0AB38BM20_9LACT</name>
<accession>A0AB38BM20</accession>
<comment type="caution">
    <text evidence="2">The sequence shown here is derived from an EMBL/GenBank/DDBJ whole genome shotgun (WGS) entry which is preliminary data.</text>
</comment>
<dbReference type="Proteomes" id="UP000199686">
    <property type="component" value="Unassembled WGS sequence"/>
</dbReference>
<dbReference type="Proteomes" id="UP000195947">
    <property type="component" value="Unassembled WGS sequence"/>
</dbReference>
<evidence type="ECO:0000313" key="4">
    <source>
        <dbReference type="Proteomes" id="UP000199686"/>
    </source>
</evidence>
<protein>
    <submittedName>
        <fullName evidence="2">Uncharacterized protein</fullName>
    </submittedName>
</protein>
<evidence type="ECO:0000313" key="3">
    <source>
        <dbReference type="Proteomes" id="UP000195947"/>
    </source>
</evidence>
<dbReference type="AlphaFoldDB" id="A0AB38BM20"/>
<dbReference type="EMBL" id="FJMZ01000085">
    <property type="protein sequence ID" value="CZR06205.1"/>
    <property type="molecule type" value="Genomic_DNA"/>
</dbReference>
<evidence type="ECO:0000313" key="2">
    <source>
        <dbReference type="EMBL" id="SFI27586.1"/>
    </source>
</evidence>
<dbReference type="EMBL" id="FOQC01000109">
    <property type="protein sequence ID" value="SFI27586.1"/>
    <property type="molecule type" value="Genomic_DNA"/>
</dbReference>
<reference evidence="1 3" key="1">
    <citation type="submission" date="2016-02" db="EMBL/GenBank/DDBJ databases">
        <authorList>
            <person name="Strepis N."/>
        </authorList>
    </citation>
    <scope>NUCLEOTIDE SEQUENCE [LARGE SCALE GENOMIC DNA]</scope>
    <source>
        <strain evidence="1">Trichococcus flocculiformis</strain>
    </source>
</reference>
<organism evidence="2 4">
    <name type="scientific">Trichococcus flocculiformis</name>
    <dbReference type="NCBI Taxonomy" id="82803"/>
    <lineage>
        <taxon>Bacteria</taxon>
        <taxon>Bacillati</taxon>
        <taxon>Bacillota</taxon>
        <taxon>Bacilli</taxon>
        <taxon>Lactobacillales</taxon>
        <taxon>Carnobacteriaceae</taxon>
        <taxon>Trichococcus</taxon>
    </lineage>
</organism>